<keyword evidence="6" id="KW-0808">Transferase</keyword>
<dbReference type="EC" id="2.7.13.3" evidence="4"/>
<reference evidence="17 18" key="1">
    <citation type="submission" date="2014-10" db="EMBL/GenBank/DDBJ databases">
        <title>Genome sequence of Novosphingobium malaysiense MUSC 273(T).</title>
        <authorList>
            <person name="Lee L.-H."/>
        </authorList>
    </citation>
    <scope>NUCLEOTIDE SEQUENCE [LARGE SCALE GENOMIC DNA]</scope>
    <source>
        <strain evidence="17 18">MUSC 273</strain>
    </source>
</reference>
<feature type="transmembrane region" description="Helical" evidence="14">
    <location>
        <begin position="318"/>
        <end position="338"/>
    </location>
</feature>
<dbReference type="Gene3D" id="3.30.450.20">
    <property type="entry name" value="PAS domain"/>
    <property type="match status" value="1"/>
</dbReference>
<dbReference type="Gene3D" id="1.10.287.130">
    <property type="match status" value="1"/>
</dbReference>
<name>A0A0B1ZTX8_9SPHN</name>
<protein>
    <recommendedName>
        <fullName evidence="4">histidine kinase</fullName>
        <ecNumber evidence="4">2.7.13.3</ecNumber>
    </recommendedName>
</protein>
<keyword evidence="12" id="KW-0175">Coiled coil</keyword>
<evidence type="ECO:0000313" key="17">
    <source>
        <dbReference type="EMBL" id="KHK92583.1"/>
    </source>
</evidence>
<dbReference type="InterPro" id="IPR003661">
    <property type="entry name" value="HisK_dim/P_dom"/>
</dbReference>
<evidence type="ECO:0000256" key="13">
    <source>
        <dbReference type="SAM" id="MobiDB-lite"/>
    </source>
</evidence>
<dbReference type="PROSITE" id="PS50109">
    <property type="entry name" value="HIS_KIN"/>
    <property type="match status" value="1"/>
</dbReference>
<dbReference type="SUPFAM" id="SSF47384">
    <property type="entry name" value="Homodimeric domain of signal transducing histidine kinase"/>
    <property type="match status" value="1"/>
</dbReference>
<accession>A0A0B1ZTX8</accession>
<dbReference type="InterPro" id="IPR011006">
    <property type="entry name" value="CheY-like_superfamily"/>
</dbReference>
<dbReference type="SUPFAM" id="SSF52172">
    <property type="entry name" value="CheY-like"/>
    <property type="match status" value="1"/>
</dbReference>
<feature type="coiled-coil region" evidence="12">
    <location>
        <begin position="717"/>
        <end position="758"/>
    </location>
</feature>
<dbReference type="Gene3D" id="1.20.1730.10">
    <property type="entry name" value="Sodium/glucose cotransporter"/>
    <property type="match status" value="1"/>
</dbReference>
<evidence type="ECO:0000256" key="2">
    <source>
        <dbReference type="ARBA" id="ARBA00004141"/>
    </source>
</evidence>
<dbReference type="PROSITE" id="PS50283">
    <property type="entry name" value="NA_SOLUT_SYMP_3"/>
    <property type="match status" value="1"/>
</dbReference>
<evidence type="ECO:0000256" key="12">
    <source>
        <dbReference type="SAM" id="Coils"/>
    </source>
</evidence>
<dbReference type="SUPFAM" id="SSF55874">
    <property type="entry name" value="ATPase domain of HSP90 chaperone/DNA topoisomerase II/histidine kinase"/>
    <property type="match status" value="1"/>
</dbReference>
<comment type="caution">
    <text evidence="17">The sequence shown here is derived from an EMBL/GenBank/DDBJ whole genome shotgun (WGS) entry which is preliminary data.</text>
</comment>
<evidence type="ECO:0000256" key="9">
    <source>
        <dbReference type="ARBA" id="ARBA00022989"/>
    </source>
</evidence>
<dbReference type="Gene3D" id="3.40.50.2300">
    <property type="match status" value="1"/>
</dbReference>
<keyword evidence="5 11" id="KW-0597">Phosphoprotein</keyword>
<evidence type="ECO:0000256" key="4">
    <source>
        <dbReference type="ARBA" id="ARBA00012438"/>
    </source>
</evidence>
<dbReference type="GO" id="GO:0009927">
    <property type="term" value="F:histidine phosphotransfer kinase activity"/>
    <property type="evidence" value="ECO:0007669"/>
    <property type="project" value="TreeGrafter"/>
</dbReference>
<dbReference type="PRINTS" id="PR00344">
    <property type="entry name" value="BCTRLSENSOR"/>
</dbReference>
<comment type="catalytic activity">
    <reaction evidence="1">
        <text>ATP + protein L-histidine = ADP + protein N-phospho-L-histidine.</text>
        <dbReference type="EC" id="2.7.13.3"/>
    </reaction>
</comment>
<dbReference type="RefSeq" id="WP_039281152.1">
    <property type="nucleotide sequence ID" value="NZ_JTDI01000002.1"/>
</dbReference>
<evidence type="ECO:0000256" key="8">
    <source>
        <dbReference type="ARBA" id="ARBA00022777"/>
    </source>
</evidence>
<keyword evidence="18" id="KW-1185">Reference proteome</keyword>
<feature type="transmembrane region" description="Helical" evidence="14">
    <location>
        <begin position="274"/>
        <end position="298"/>
    </location>
</feature>
<keyword evidence="9 14" id="KW-1133">Transmembrane helix</keyword>
<dbReference type="SUPFAM" id="SSF55785">
    <property type="entry name" value="PYP-like sensor domain (PAS domain)"/>
    <property type="match status" value="1"/>
</dbReference>
<dbReference type="SMART" id="SM00448">
    <property type="entry name" value="REC"/>
    <property type="match status" value="1"/>
</dbReference>
<evidence type="ECO:0000256" key="10">
    <source>
        <dbReference type="ARBA" id="ARBA00023136"/>
    </source>
</evidence>
<dbReference type="PROSITE" id="PS50110">
    <property type="entry name" value="RESPONSE_REGULATORY"/>
    <property type="match status" value="1"/>
</dbReference>
<dbReference type="InterPro" id="IPR036890">
    <property type="entry name" value="HATPase_C_sf"/>
</dbReference>
<feature type="region of interest" description="Disordered" evidence="13">
    <location>
        <begin position="970"/>
        <end position="993"/>
    </location>
</feature>
<evidence type="ECO:0000256" key="7">
    <source>
        <dbReference type="ARBA" id="ARBA00022692"/>
    </source>
</evidence>
<keyword evidence="10 14" id="KW-0472">Membrane</keyword>
<evidence type="ECO:0000259" key="16">
    <source>
        <dbReference type="PROSITE" id="PS50110"/>
    </source>
</evidence>
<feature type="transmembrane region" description="Helical" evidence="14">
    <location>
        <begin position="193"/>
        <end position="214"/>
    </location>
</feature>
<keyword evidence="7 14" id="KW-0812">Transmembrane</keyword>
<dbReference type="Pfam" id="PF00512">
    <property type="entry name" value="HisKA"/>
    <property type="match status" value="1"/>
</dbReference>
<feature type="modified residue" description="4-aspartylphosphate" evidence="11">
    <location>
        <position position="1044"/>
    </location>
</feature>
<feature type="transmembrane region" description="Helical" evidence="14">
    <location>
        <begin position="70"/>
        <end position="88"/>
    </location>
</feature>
<dbReference type="OrthoDB" id="9764438at2"/>
<feature type="transmembrane region" description="Helical" evidence="14">
    <location>
        <begin position="373"/>
        <end position="393"/>
    </location>
</feature>
<feature type="transmembrane region" description="Helical" evidence="14">
    <location>
        <begin position="399"/>
        <end position="422"/>
    </location>
</feature>
<dbReference type="Proteomes" id="UP000031057">
    <property type="component" value="Unassembled WGS sequence"/>
</dbReference>
<gene>
    <name evidence="17" type="ORF">LK12_07360</name>
</gene>
<feature type="transmembrane region" description="Helical" evidence="14">
    <location>
        <begin position="37"/>
        <end position="58"/>
    </location>
</feature>
<evidence type="ECO:0000256" key="11">
    <source>
        <dbReference type="PROSITE-ProRule" id="PRU00169"/>
    </source>
</evidence>
<keyword evidence="8 17" id="KW-0418">Kinase</keyword>
<dbReference type="Pfam" id="PF12860">
    <property type="entry name" value="PAS_7"/>
    <property type="match status" value="1"/>
</dbReference>
<evidence type="ECO:0000256" key="14">
    <source>
        <dbReference type="SAM" id="Phobius"/>
    </source>
</evidence>
<dbReference type="PANTHER" id="PTHR43047:SF9">
    <property type="entry name" value="HISTIDINE KINASE"/>
    <property type="match status" value="1"/>
</dbReference>
<dbReference type="InterPro" id="IPR001789">
    <property type="entry name" value="Sig_transdc_resp-reg_receiver"/>
</dbReference>
<evidence type="ECO:0000256" key="3">
    <source>
        <dbReference type="ARBA" id="ARBA00006434"/>
    </source>
</evidence>
<dbReference type="Pfam" id="PF00072">
    <property type="entry name" value="Response_reg"/>
    <property type="match status" value="1"/>
</dbReference>
<feature type="domain" description="Histidine kinase" evidence="15">
    <location>
        <begin position="765"/>
        <end position="974"/>
    </location>
</feature>
<dbReference type="InterPro" id="IPR005467">
    <property type="entry name" value="His_kinase_dom"/>
</dbReference>
<dbReference type="CDD" id="cd00082">
    <property type="entry name" value="HisKA"/>
    <property type="match status" value="1"/>
</dbReference>
<dbReference type="InterPro" id="IPR001734">
    <property type="entry name" value="Na/solute_symporter"/>
</dbReference>
<dbReference type="CDD" id="cd00130">
    <property type="entry name" value="PAS"/>
    <property type="match status" value="1"/>
</dbReference>
<dbReference type="InterPro" id="IPR000014">
    <property type="entry name" value="PAS"/>
</dbReference>
<feature type="domain" description="Response regulatory" evidence="16">
    <location>
        <begin position="997"/>
        <end position="1109"/>
    </location>
</feature>
<evidence type="ECO:0000256" key="1">
    <source>
        <dbReference type="ARBA" id="ARBA00000085"/>
    </source>
</evidence>
<dbReference type="GO" id="GO:0022857">
    <property type="term" value="F:transmembrane transporter activity"/>
    <property type="evidence" value="ECO:0007669"/>
    <property type="project" value="InterPro"/>
</dbReference>
<evidence type="ECO:0000256" key="5">
    <source>
        <dbReference type="ARBA" id="ARBA00022553"/>
    </source>
</evidence>
<feature type="transmembrane region" description="Helical" evidence="14">
    <location>
        <begin position="115"/>
        <end position="134"/>
    </location>
</feature>
<dbReference type="InterPro" id="IPR038377">
    <property type="entry name" value="Na/Glc_symporter_sf"/>
</dbReference>
<dbReference type="InterPro" id="IPR003594">
    <property type="entry name" value="HATPase_dom"/>
</dbReference>
<dbReference type="EMBL" id="JTDI01000002">
    <property type="protein sequence ID" value="KHK92583.1"/>
    <property type="molecule type" value="Genomic_DNA"/>
</dbReference>
<feature type="transmembrane region" description="Helical" evidence="14">
    <location>
        <begin position="6"/>
        <end position="25"/>
    </location>
</feature>
<dbReference type="InterPro" id="IPR036097">
    <property type="entry name" value="HisK_dim/P_sf"/>
</dbReference>
<comment type="similarity">
    <text evidence="3">Belongs to the sodium:solute symporter (SSF) (TC 2.A.21) family.</text>
</comment>
<dbReference type="AlphaFoldDB" id="A0A0B1ZTX8"/>
<dbReference type="Gene3D" id="3.30.565.10">
    <property type="entry name" value="Histidine kinase-like ATPase, C-terminal domain"/>
    <property type="match status" value="1"/>
</dbReference>
<dbReference type="Pfam" id="PF02518">
    <property type="entry name" value="HATPase_c"/>
    <property type="match status" value="1"/>
</dbReference>
<dbReference type="PANTHER" id="PTHR43047">
    <property type="entry name" value="TWO-COMPONENT HISTIDINE PROTEIN KINASE"/>
    <property type="match status" value="1"/>
</dbReference>
<dbReference type="InterPro" id="IPR004358">
    <property type="entry name" value="Sig_transdc_His_kin-like_C"/>
</dbReference>
<dbReference type="STRING" id="1348853.LK12_07360"/>
<dbReference type="SMART" id="SM00388">
    <property type="entry name" value="HisKA"/>
    <property type="match status" value="1"/>
</dbReference>
<proteinExistence type="inferred from homology"/>
<evidence type="ECO:0000313" key="18">
    <source>
        <dbReference type="Proteomes" id="UP000031057"/>
    </source>
</evidence>
<comment type="subcellular location">
    <subcellularLocation>
        <location evidence="2">Membrane</location>
        <topology evidence="2">Multi-pass membrane protein</topology>
    </subcellularLocation>
</comment>
<evidence type="ECO:0000256" key="6">
    <source>
        <dbReference type="ARBA" id="ARBA00022679"/>
    </source>
</evidence>
<sequence>MPLRASTILALALLAVLFGIAAMVESRRATFQHRPRLRLWAYTLSLGVYCSSWTFYGAVGTAAREGWNYLPIYAAPMLVLLAAPRFLAKLTRAVATEKAATVSDFIAARFGHDVVVARLVTVTALLGSIPYIALQLRSIGSAMSIVSARSVTEPVMMVAALLLALFAILFGARRYEVAGRAEGLVYAIGLDSLLKLLALAAVAALAGFLLLHAGPADLSRGWAAAAEQFGPQHLSMEFAVIALISAMAIVALPRQFYMGLVEAREPGDLVRARFGLAAYIGLMAALILPIAFAGTALLPSSMVPDRYVLQLPEITDSTWILATALLGGVGAAASMAIVDSTALATMVSNDLVFPSVFRRGPARQSGEMGRRMLGIRRVTILAIMALSLVWALLVSSENSLASIGLIAFAAMAQFTPHLLLATYSAGRDAIAARASLSVGLALWLYTLALPPILPPSWLTALVPTPFDPLHLFGIGQATPLVHGVFWSLGANLAIYALVAARGIKPSALPRFRRGQHQVADLGDLVALTASFVGEERAREEFTEAQAGTPVDRTSARRAEELIARVVGVSSARALISSALEGGTMRLPEVTRLLDEGSRSIGFSRQLLAATFENLDAGISVIDADLNLVAWNSRYEALFDYPSGLLRVGVPIADLIRHNALRGDFGEGDPEFHVDKRLGHFRRGLEHSFERRHPDGRVIKTVGGPMPGGGYVTSFTDITEDARVREQLRRTLETLEQRVAERTRELSEANRRLAEAGRDKTRFLAAASHDLLQPLHAARLFTAAIERDVSADALPLVERVENAISAAEDLLRALLDISKLDAGGVEPRPEPVALAPFLSDLAESFRLMAERKGLTLRLGPLPGHVRTDPGLLRSVIQNFLANAVRYSERGGVLLGVRHRDGGLRIDVIDTGVGIEAEQIETIFGEFTRLGTVEAEGIGLGLALSERIARLLGGTITVQSNPGRGSRFSFWLPPMSETPDSPRPEQQPGAASATPTRLDLLVVDNDPRIVEASLALLDRMGHRAIGATGMAEALPYSRRVDAVLADYRLDNGEDGLSLITAMREEAPGLAAVIISAEDGPDLRERAAALGVSVLAKPASASAIEAFLAGLSVPQIEP</sequence>
<feature type="transmembrane region" description="Helical" evidence="14">
    <location>
        <begin position="154"/>
        <end position="172"/>
    </location>
</feature>
<dbReference type="SMART" id="SM00387">
    <property type="entry name" value="HATPase_c"/>
    <property type="match status" value="1"/>
</dbReference>
<dbReference type="GO" id="GO:0000155">
    <property type="term" value="F:phosphorelay sensor kinase activity"/>
    <property type="evidence" value="ECO:0007669"/>
    <property type="project" value="InterPro"/>
</dbReference>
<dbReference type="GO" id="GO:0005886">
    <property type="term" value="C:plasma membrane"/>
    <property type="evidence" value="ECO:0007669"/>
    <property type="project" value="TreeGrafter"/>
</dbReference>
<evidence type="ECO:0000259" key="15">
    <source>
        <dbReference type="PROSITE" id="PS50109"/>
    </source>
</evidence>
<feature type="transmembrane region" description="Helical" evidence="14">
    <location>
        <begin position="434"/>
        <end position="453"/>
    </location>
</feature>
<dbReference type="InterPro" id="IPR035965">
    <property type="entry name" value="PAS-like_dom_sf"/>
</dbReference>
<dbReference type="CDD" id="cd00156">
    <property type="entry name" value="REC"/>
    <property type="match status" value="1"/>
</dbReference>
<feature type="transmembrane region" description="Helical" evidence="14">
    <location>
        <begin position="234"/>
        <end position="253"/>
    </location>
</feature>
<organism evidence="17 18">
    <name type="scientific">Novosphingobium malaysiense</name>
    <dbReference type="NCBI Taxonomy" id="1348853"/>
    <lineage>
        <taxon>Bacteria</taxon>
        <taxon>Pseudomonadati</taxon>
        <taxon>Pseudomonadota</taxon>
        <taxon>Alphaproteobacteria</taxon>
        <taxon>Sphingomonadales</taxon>
        <taxon>Sphingomonadaceae</taxon>
        <taxon>Novosphingobium</taxon>
    </lineage>
</organism>